<evidence type="ECO:0000256" key="4">
    <source>
        <dbReference type="ARBA" id="ARBA00022692"/>
    </source>
</evidence>
<comment type="similarity">
    <text evidence="8">Belongs to the glycosyltransferase 22 family.</text>
</comment>
<name>A0AAD1UBX4_EUPCR</name>
<feature type="transmembrane region" description="Helical" evidence="8">
    <location>
        <begin position="120"/>
        <end position="139"/>
    </location>
</feature>
<evidence type="ECO:0000256" key="7">
    <source>
        <dbReference type="ARBA" id="ARBA00023136"/>
    </source>
</evidence>
<gene>
    <name evidence="9" type="ORF">ECRASSUSDP1_LOCUS5775</name>
</gene>
<accession>A0AAD1UBX4</accession>
<evidence type="ECO:0000256" key="2">
    <source>
        <dbReference type="ARBA" id="ARBA00022676"/>
    </source>
</evidence>
<sequence>MAIKLDDFKPDSWKFWVINFTIKMLLAFTTRNMFYPDEHQQGVEIAYDMVYGGGNLTWEWDPNYALRPILHPLIYAAVFKLLNSLGLDYSVMIIYVPNIIHISLWLIGDYYMLKVCQKLYGSQVAKIMIFLNMTSWYSGTLMPRTFSNTIEASLLPMALYFWLKIDGKNNKIIDQDAIYLTVIICISFILRNTSIVPWLPAMMWKVFYHKTFQKFLFCGLFIAIPTLAGSCLLDSWYYGKYTLTAYNFLEFNVLSGKSSYFETNSSLNYILSYPLTQTLTCYPLLCFGMWCNFKIHRSNKTFPLLLSIFTSYTIVLSLIGHKESRFMLPLFYITCTFIALGIQNLLAVKSERLKVIIIGLKACIIILIFCSLFAWLHLNQYINLAYKANSFTTAFVSNQMSSKTLCDLHQKEAPSSERIRILPWHPTFYTPSSPQAYSLGYLDKTGRDLQEKYMSMLLQQDIWNFTDQNLPEYLSLVSSANPITMKKTHKTIMNMSTQVGSVRYHYKPVDKYFVGIDDRRPLEGPKALVIEYLVVYRLIQDQ</sequence>
<feature type="transmembrane region" description="Helical" evidence="8">
    <location>
        <begin position="177"/>
        <end position="203"/>
    </location>
</feature>
<dbReference type="Pfam" id="PF03901">
    <property type="entry name" value="Glyco_transf_22"/>
    <property type="match status" value="1"/>
</dbReference>
<dbReference type="InterPro" id="IPR005599">
    <property type="entry name" value="GPI_mannosylTrfase"/>
</dbReference>
<keyword evidence="10" id="KW-1185">Reference proteome</keyword>
<dbReference type="EMBL" id="CAMPGE010005583">
    <property type="protein sequence ID" value="CAI2364432.1"/>
    <property type="molecule type" value="Genomic_DNA"/>
</dbReference>
<feature type="transmembrane region" description="Helical" evidence="8">
    <location>
        <begin position="355"/>
        <end position="378"/>
    </location>
</feature>
<keyword evidence="4 8" id="KW-0812">Transmembrane</keyword>
<dbReference type="EC" id="2.4.1.-" evidence="8"/>
<comment type="subcellular location">
    <subcellularLocation>
        <location evidence="1 8">Endoplasmic reticulum membrane</location>
        <topology evidence="1 8">Multi-pass membrane protein</topology>
    </subcellularLocation>
</comment>
<feature type="transmembrane region" description="Helical" evidence="8">
    <location>
        <begin position="326"/>
        <end position="348"/>
    </location>
</feature>
<feature type="transmembrane region" description="Helical" evidence="8">
    <location>
        <begin position="89"/>
        <end position="108"/>
    </location>
</feature>
<proteinExistence type="inferred from homology"/>
<keyword evidence="7 8" id="KW-0472">Membrane</keyword>
<organism evidence="9 10">
    <name type="scientific">Euplotes crassus</name>
    <dbReference type="NCBI Taxonomy" id="5936"/>
    <lineage>
        <taxon>Eukaryota</taxon>
        <taxon>Sar</taxon>
        <taxon>Alveolata</taxon>
        <taxon>Ciliophora</taxon>
        <taxon>Intramacronucleata</taxon>
        <taxon>Spirotrichea</taxon>
        <taxon>Hypotrichia</taxon>
        <taxon>Euplotida</taxon>
        <taxon>Euplotidae</taxon>
        <taxon>Moneuplotes</taxon>
    </lineage>
</organism>
<dbReference type="AlphaFoldDB" id="A0AAD1UBX4"/>
<evidence type="ECO:0000313" key="9">
    <source>
        <dbReference type="EMBL" id="CAI2364432.1"/>
    </source>
</evidence>
<evidence type="ECO:0000256" key="6">
    <source>
        <dbReference type="ARBA" id="ARBA00022989"/>
    </source>
</evidence>
<dbReference type="Proteomes" id="UP001295684">
    <property type="component" value="Unassembled WGS sequence"/>
</dbReference>
<keyword evidence="2 8" id="KW-0328">Glycosyltransferase</keyword>
<evidence type="ECO:0000256" key="1">
    <source>
        <dbReference type="ARBA" id="ARBA00004477"/>
    </source>
</evidence>
<keyword evidence="6 8" id="KW-1133">Transmembrane helix</keyword>
<keyword evidence="3" id="KW-0808">Transferase</keyword>
<keyword evidence="5 8" id="KW-0256">Endoplasmic reticulum</keyword>
<evidence type="ECO:0000256" key="3">
    <source>
        <dbReference type="ARBA" id="ARBA00022679"/>
    </source>
</evidence>
<reference evidence="9" key="1">
    <citation type="submission" date="2023-07" db="EMBL/GenBank/DDBJ databases">
        <authorList>
            <consortium name="AG Swart"/>
            <person name="Singh M."/>
            <person name="Singh A."/>
            <person name="Seah K."/>
            <person name="Emmerich C."/>
        </authorList>
    </citation>
    <scope>NUCLEOTIDE SEQUENCE</scope>
    <source>
        <strain evidence="9">DP1</strain>
    </source>
</reference>
<evidence type="ECO:0000256" key="5">
    <source>
        <dbReference type="ARBA" id="ARBA00022824"/>
    </source>
</evidence>
<feature type="transmembrane region" description="Helical" evidence="8">
    <location>
        <begin position="215"/>
        <end position="238"/>
    </location>
</feature>
<dbReference type="GO" id="GO:0000030">
    <property type="term" value="F:mannosyltransferase activity"/>
    <property type="evidence" value="ECO:0007669"/>
    <property type="project" value="TreeGrafter"/>
</dbReference>
<dbReference type="GO" id="GO:0005789">
    <property type="term" value="C:endoplasmic reticulum membrane"/>
    <property type="evidence" value="ECO:0007669"/>
    <property type="project" value="UniProtKB-SubCell"/>
</dbReference>
<feature type="transmembrane region" description="Helical" evidence="8">
    <location>
        <begin position="302"/>
        <end position="320"/>
    </location>
</feature>
<evidence type="ECO:0000313" key="10">
    <source>
        <dbReference type="Proteomes" id="UP001295684"/>
    </source>
</evidence>
<protein>
    <recommendedName>
        <fullName evidence="8">Mannosyltransferase</fullName>
        <ecNumber evidence="8">2.4.1.-</ecNumber>
    </recommendedName>
</protein>
<feature type="transmembrane region" description="Helical" evidence="8">
    <location>
        <begin position="270"/>
        <end position="290"/>
    </location>
</feature>
<dbReference type="PANTHER" id="PTHR22760">
    <property type="entry name" value="GLYCOSYLTRANSFERASE"/>
    <property type="match status" value="1"/>
</dbReference>
<feature type="transmembrane region" description="Helical" evidence="8">
    <location>
        <begin position="12"/>
        <end position="30"/>
    </location>
</feature>
<comment type="caution">
    <text evidence="9">The sequence shown here is derived from an EMBL/GenBank/DDBJ whole genome shotgun (WGS) entry which is preliminary data.</text>
</comment>
<evidence type="ECO:0000256" key="8">
    <source>
        <dbReference type="RuleBase" id="RU363075"/>
    </source>
</evidence>